<dbReference type="GO" id="GO:0047617">
    <property type="term" value="F:fatty acyl-CoA hydrolase activity"/>
    <property type="evidence" value="ECO:0007669"/>
    <property type="project" value="UniProtKB-EC"/>
</dbReference>
<comment type="similarity">
    <text evidence="4">Belongs to the YigI thioesterase family.</text>
</comment>
<gene>
    <name evidence="9" type="ORF">BGO89_00805</name>
</gene>
<feature type="domain" description="Thioesterase" evidence="8">
    <location>
        <begin position="49"/>
        <end position="122"/>
    </location>
</feature>
<evidence type="ECO:0000256" key="7">
    <source>
        <dbReference type="ARBA" id="ARBA00048062"/>
    </source>
</evidence>
<evidence type="ECO:0000256" key="6">
    <source>
        <dbReference type="ARBA" id="ARBA00040062"/>
    </source>
</evidence>
<evidence type="ECO:0000256" key="1">
    <source>
        <dbReference type="ARBA" id="ARBA00022801"/>
    </source>
</evidence>
<proteinExistence type="inferred from homology"/>
<protein>
    <recommendedName>
        <fullName evidence="6">Medium/long-chain acyl-CoA thioesterase YigI</fullName>
        <ecNumber evidence="5">3.1.2.20</ecNumber>
    </recommendedName>
</protein>
<name>A0A1M3L798_9BACT</name>
<evidence type="ECO:0000313" key="10">
    <source>
        <dbReference type="Proteomes" id="UP000184233"/>
    </source>
</evidence>
<comment type="catalytic activity">
    <reaction evidence="2">
        <text>a fatty acyl-CoA + H2O = a fatty acid + CoA + H(+)</text>
        <dbReference type="Rhea" id="RHEA:16781"/>
        <dbReference type="ChEBI" id="CHEBI:15377"/>
        <dbReference type="ChEBI" id="CHEBI:15378"/>
        <dbReference type="ChEBI" id="CHEBI:28868"/>
        <dbReference type="ChEBI" id="CHEBI:57287"/>
        <dbReference type="ChEBI" id="CHEBI:77636"/>
        <dbReference type="EC" id="3.1.2.20"/>
    </reaction>
</comment>
<dbReference type="InterPro" id="IPR029069">
    <property type="entry name" value="HotDog_dom_sf"/>
</dbReference>
<dbReference type="NCBIfam" id="TIGR00369">
    <property type="entry name" value="unchar_dom_1"/>
    <property type="match status" value="1"/>
</dbReference>
<dbReference type="EC" id="3.1.2.20" evidence="5"/>
<dbReference type="CDD" id="cd03443">
    <property type="entry name" value="PaaI_thioesterase"/>
    <property type="match status" value="1"/>
</dbReference>
<dbReference type="STRING" id="1895771.BGO89_00805"/>
<dbReference type="InterPro" id="IPR003736">
    <property type="entry name" value="PAAI_dom"/>
</dbReference>
<dbReference type="Proteomes" id="UP000184233">
    <property type="component" value="Unassembled WGS sequence"/>
</dbReference>
<dbReference type="PANTHER" id="PTHR43240">
    <property type="entry name" value="1,4-DIHYDROXY-2-NAPHTHOYL-COA THIOESTERASE 1"/>
    <property type="match status" value="1"/>
</dbReference>
<evidence type="ECO:0000256" key="2">
    <source>
        <dbReference type="ARBA" id="ARBA00035880"/>
    </source>
</evidence>
<dbReference type="SUPFAM" id="SSF54637">
    <property type="entry name" value="Thioesterase/thiol ester dehydrase-isomerase"/>
    <property type="match status" value="1"/>
</dbReference>
<dbReference type="Pfam" id="PF03061">
    <property type="entry name" value="4HBT"/>
    <property type="match status" value="1"/>
</dbReference>
<comment type="catalytic activity">
    <reaction evidence="7">
        <text>a medium-chain fatty acyl-CoA + H2O = a medium-chain fatty acid + CoA + H(+)</text>
        <dbReference type="Rhea" id="RHEA:68184"/>
        <dbReference type="ChEBI" id="CHEBI:15377"/>
        <dbReference type="ChEBI" id="CHEBI:15378"/>
        <dbReference type="ChEBI" id="CHEBI:57287"/>
        <dbReference type="ChEBI" id="CHEBI:59558"/>
        <dbReference type="ChEBI" id="CHEBI:90546"/>
    </reaction>
</comment>
<evidence type="ECO:0000313" key="9">
    <source>
        <dbReference type="EMBL" id="OJX61359.1"/>
    </source>
</evidence>
<comment type="catalytic activity">
    <reaction evidence="3">
        <text>a long-chain fatty acyl-CoA + H2O = a long-chain fatty acid + CoA + H(+)</text>
        <dbReference type="Rhea" id="RHEA:67680"/>
        <dbReference type="ChEBI" id="CHEBI:15377"/>
        <dbReference type="ChEBI" id="CHEBI:15378"/>
        <dbReference type="ChEBI" id="CHEBI:57287"/>
        <dbReference type="ChEBI" id="CHEBI:57560"/>
        <dbReference type="ChEBI" id="CHEBI:83139"/>
    </reaction>
</comment>
<dbReference type="EMBL" id="MKVH01000002">
    <property type="protein sequence ID" value="OJX61359.1"/>
    <property type="molecule type" value="Genomic_DNA"/>
</dbReference>
<sequence>MNPDFRETILAHLECQEFMKHINCRLTVIEPGYVEAEIDLDVIHRQQIGLVHGGVTATIADVAAGFAGFTLVGPDQHTVTAELKISYFAKGRGRRLRAVGRVVKPGRSLHFCEADVYCHDDDDRAVLIARATTTMAVITP</sequence>
<evidence type="ECO:0000256" key="4">
    <source>
        <dbReference type="ARBA" id="ARBA00038381"/>
    </source>
</evidence>
<keyword evidence="1" id="KW-0378">Hydrolase</keyword>
<dbReference type="Gene3D" id="3.10.129.10">
    <property type="entry name" value="Hotdog Thioesterase"/>
    <property type="match status" value="1"/>
</dbReference>
<dbReference type="PANTHER" id="PTHR43240:SF20">
    <property type="entry name" value="MEDIUM_LONG-CHAIN ACYL-COA THIOESTERASE YIGI"/>
    <property type="match status" value="1"/>
</dbReference>
<reference evidence="9 10" key="1">
    <citation type="submission" date="2016-09" db="EMBL/GenBank/DDBJ databases">
        <title>Genome-resolved meta-omics ties microbial dynamics to process performance in biotechnology for thiocyanate degradation.</title>
        <authorList>
            <person name="Kantor R.S."/>
            <person name="Huddy R.J."/>
            <person name="Iyer R."/>
            <person name="Thomas B.C."/>
            <person name="Brown C.T."/>
            <person name="Anantharaman K."/>
            <person name="Tringe S."/>
            <person name="Hettich R.L."/>
            <person name="Harrison S.T."/>
            <person name="Banfield J.F."/>
        </authorList>
    </citation>
    <scope>NUCLEOTIDE SEQUENCE [LARGE SCALE GENOMIC DNA]</scope>
    <source>
        <strain evidence="9">59-99</strain>
    </source>
</reference>
<organism evidence="9 10">
    <name type="scientific">Candidatus Kapaibacterium thiocyanatum</name>
    <dbReference type="NCBI Taxonomy" id="1895771"/>
    <lineage>
        <taxon>Bacteria</taxon>
        <taxon>Pseudomonadati</taxon>
        <taxon>Candidatus Kapaibacteriota</taxon>
        <taxon>Candidatus Kapaibacteriia</taxon>
        <taxon>Candidatus Kapaibacteriales</taxon>
        <taxon>Candidatus Kapaibacteriaceae</taxon>
        <taxon>Candidatus Kapaibacterium</taxon>
    </lineage>
</organism>
<dbReference type="InterPro" id="IPR006683">
    <property type="entry name" value="Thioestr_dom"/>
</dbReference>
<accession>A0A1M3L798</accession>
<dbReference type="AlphaFoldDB" id="A0A1M3L798"/>
<evidence type="ECO:0000259" key="8">
    <source>
        <dbReference type="Pfam" id="PF03061"/>
    </source>
</evidence>
<comment type="caution">
    <text evidence="9">The sequence shown here is derived from an EMBL/GenBank/DDBJ whole genome shotgun (WGS) entry which is preliminary data.</text>
</comment>
<evidence type="ECO:0000256" key="5">
    <source>
        <dbReference type="ARBA" id="ARBA00038894"/>
    </source>
</evidence>
<evidence type="ECO:0000256" key="3">
    <source>
        <dbReference type="ARBA" id="ARBA00036002"/>
    </source>
</evidence>